<keyword evidence="3" id="KW-1185">Reference proteome</keyword>
<reference evidence="2" key="1">
    <citation type="submission" date="2023-03" db="EMBL/GenBank/DDBJ databases">
        <title>Massive genome expansion in bonnet fungi (Mycena s.s.) driven by repeated elements and novel gene families across ecological guilds.</title>
        <authorList>
            <consortium name="Lawrence Berkeley National Laboratory"/>
            <person name="Harder C.B."/>
            <person name="Miyauchi S."/>
            <person name="Viragh M."/>
            <person name="Kuo A."/>
            <person name="Thoen E."/>
            <person name="Andreopoulos B."/>
            <person name="Lu D."/>
            <person name="Skrede I."/>
            <person name="Drula E."/>
            <person name="Henrissat B."/>
            <person name="Morin E."/>
            <person name="Kohler A."/>
            <person name="Barry K."/>
            <person name="LaButti K."/>
            <person name="Morin E."/>
            <person name="Salamov A."/>
            <person name="Lipzen A."/>
            <person name="Mereny Z."/>
            <person name="Hegedus B."/>
            <person name="Baldrian P."/>
            <person name="Stursova M."/>
            <person name="Weitz H."/>
            <person name="Taylor A."/>
            <person name="Grigoriev I.V."/>
            <person name="Nagy L.G."/>
            <person name="Martin F."/>
            <person name="Kauserud H."/>
        </authorList>
    </citation>
    <scope>NUCLEOTIDE SEQUENCE</scope>
    <source>
        <strain evidence="2">9284</strain>
    </source>
</reference>
<dbReference type="Proteomes" id="UP001221142">
    <property type="component" value="Unassembled WGS sequence"/>
</dbReference>
<accession>A0AAD7CC17</accession>
<organism evidence="2 3">
    <name type="scientific">Roridomyces roridus</name>
    <dbReference type="NCBI Taxonomy" id="1738132"/>
    <lineage>
        <taxon>Eukaryota</taxon>
        <taxon>Fungi</taxon>
        <taxon>Dikarya</taxon>
        <taxon>Basidiomycota</taxon>
        <taxon>Agaricomycotina</taxon>
        <taxon>Agaricomycetes</taxon>
        <taxon>Agaricomycetidae</taxon>
        <taxon>Agaricales</taxon>
        <taxon>Marasmiineae</taxon>
        <taxon>Mycenaceae</taxon>
        <taxon>Roridomyces</taxon>
    </lineage>
</organism>
<dbReference type="EMBL" id="JARKIF010000003">
    <property type="protein sequence ID" value="KAJ7644709.1"/>
    <property type="molecule type" value="Genomic_DNA"/>
</dbReference>
<gene>
    <name evidence="2" type="ORF">FB45DRAFT_298967</name>
</gene>
<proteinExistence type="predicted"/>
<evidence type="ECO:0000313" key="2">
    <source>
        <dbReference type="EMBL" id="KAJ7644709.1"/>
    </source>
</evidence>
<evidence type="ECO:0000313" key="3">
    <source>
        <dbReference type="Proteomes" id="UP001221142"/>
    </source>
</evidence>
<feature type="region of interest" description="Disordered" evidence="1">
    <location>
        <begin position="15"/>
        <end position="38"/>
    </location>
</feature>
<name>A0AAD7CC17_9AGAR</name>
<sequence>MPPFIILTIATPTMSANHTLPTPTSNPSSVSIDSTTGLTRPKKDYAAAFGALQSAYGMQSPGGGQGVPPISGKPEPKVKRPEGTETQEGPSTRKKIVAAVKKVFGRGGASE</sequence>
<evidence type="ECO:0000256" key="1">
    <source>
        <dbReference type="SAM" id="MobiDB-lite"/>
    </source>
</evidence>
<feature type="compositionally biased region" description="Basic and acidic residues" evidence="1">
    <location>
        <begin position="74"/>
        <end position="83"/>
    </location>
</feature>
<feature type="region of interest" description="Disordered" evidence="1">
    <location>
        <begin position="55"/>
        <end position="94"/>
    </location>
</feature>
<protein>
    <submittedName>
        <fullName evidence="2">Uncharacterized protein</fullName>
    </submittedName>
</protein>
<comment type="caution">
    <text evidence="2">The sequence shown here is derived from an EMBL/GenBank/DDBJ whole genome shotgun (WGS) entry which is preliminary data.</text>
</comment>
<dbReference type="AlphaFoldDB" id="A0AAD7CC17"/>